<name>A0ABP0GA55_CLALP</name>
<reference evidence="1 2" key="1">
    <citation type="submission" date="2024-02" db="EMBL/GenBank/DDBJ databases">
        <authorList>
            <person name="Daric V."/>
            <person name="Darras S."/>
        </authorList>
    </citation>
    <scope>NUCLEOTIDE SEQUENCE [LARGE SCALE GENOMIC DNA]</scope>
</reference>
<dbReference type="Proteomes" id="UP001642483">
    <property type="component" value="Unassembled WGS sequence"/>
</dbReference>
<keyword evidence="2" id="KW-1185">Reference proteome</keyword>
<proteinExistence type="predicted"/>
<sequence length="135" mass="15492">MGGKRRVPRVLIHFVRRAWKLFFRLKRGFGLWSRDGLSGLTKNCCIWENEADLVRLISYRHRHRLSCSRIILATFYAAIKQSKAATTPTTKKFAASTTLVITCRETVSCALLASQHFPPLGRKTLVLSWNENRES</sequence>
<evidence type="ECO:0000313" key="1">
    <source>
        <dbReference type="EMBL" id="CAK8688667.1"/>
    </source>
</evidence>
<evidence type="ECO:0000313" key="2">
    <source>
        <dbReference type="Proteomes" id="UP001642483"/>
    </source>
</evidence>
<dbReference type="EMBL" id="CAWYQH010000108">
    <property type="protein sequence ID" value="CAK8688667.1"/>
    <property type="molecule type" value="Genomic_DNA"/>
</dbReference>
<accession>A0ABP0GA55</accession>
<gene>
    <name evidence="1" type="ORF">CVLEPA_LOCUS20660</name>
</gene>
<organism evidence="1 2">
    <name type="scientific">Clavelina lepadiformis</name>
    <name type="common">Light-bulb sea squirt</name>
    <name type="synonym">Ascidia lepadiformis</name>
    <dbReference type="NCBI Taxonomy" id="159417"/>
    <lineage>
        <taxon>Eukaryota</taxon>
        <taxon>Metazoa</taxon>
        <taxon>Chordata</taxon>
        <taxon>Tunicata</taxon>
        <taxon>Ascidiacea</taxon>
        <taxon>Aplousobranchia</taxon>
        <taxon>Clavelinidae</taxon>
        <taxon>Clavelina</taxon>
    </lineage>
</organism>
<comment type="caution">
    <text evidence="1">The sequence shown here is derived from an EMBL/GenBank/DDBJ whole genome shotgun (WGS) entry which is preliminary data.</text>
</comment>
<protein>
    <submittedName>
        <fullName evidence="1">Uncharacterized protein</fullName>
    </submittedName>
</protein>